<keyword evidence="5" id="KW-0472">Membrane</keyword>
<dbReference type="InterPro" id="IPR007655">
    <property type="entry name" value="Slam_C"/>
</dbReference>
<keyword evidence="2" id="KW-1134">Transmembrane beta strand</keyword>
<feature type="domain" description="Surface lipoprotein assembly modifier N-terminal TPR repeats region" evidence="9">
    <location>
        <begin position="57"/>
        <end position="148"/>
    </location>
</feature>
<dbReference type="Pfam" id="PF24575">
    <property type="entry name" value="TPR_Slam"/>
    <property type="match status" value="1"/>
</dbReference>
<evidence type="ECO:0000259" key="8">
    <source>
        <dbReference type="Pfam" id="PF04575"/>
    </source>
</evidence>
<organism evidence="10 11">
    <name type="scientific">Methylobacillus methanolivorans</name>
    <dbReference type="NCBI Taxonomy" id="1848927"/>
    <lineage>
        <taxon>Bacteria</taxon>
        <taxon>Pseudomonadati</taxon>
        <taxon>Pseudomonadota</taxon>
        <taxon>Betaproteobacteria</taxon>
        <taxon>Nitrosomonadales</taxon>
        <taxon>Methylophilaceae</taxon>
        <taxon>Methylobacillus</taxon>
    </lineage>
</organism>
<evidence type="ECO:0000313" key="10">
    <source>
        <dbReference type="EMBL" id="MFJ5446613.1"/>
    </source>
</evidence>
<proteinExistence type="inferred from homology"/>
<gene>
    <name evidence="10" type="ORF">ACIKP9_10280</name>
</gene>
<evidence type="ECO:0000313" key="11">
    <source>
        <dbReference type="Proteomes" id="UP001617669"/>
    </source>
</evidence>
<evidence type="ECO:0000256" key="3">
    <source>
        <dbReference type="ARBA" id="ARBA00022692"/>
    </source>
</evidence>
<dbReference type="Gene3D" id="1.25.40.10">
    <property type="entry name" value="Tetratricopeptide repeat domain"/>
    <property type="match status" value="1"/>
</dbReference>
<comment type="similarity">
    <text evidence="7">Belongs to the Slam family.</text>
</comment>
<keyword evidence="6" id="KW-0998">Cell outer membrane</keyword>
<comment type="caution">
    <text evidence="10">The sequence shown here is derived from an EMBL/GenBank/DDBJ whole genome shotgun (WGS) entry which is preliminary data.</text>
</comment>
<dbReference type="RefSeq" id="WP_400882287.1">
    <property type="nucleotide sequence ID" value="NZ_JBIWXY010000002.1"/>
</dbReference>
<name>A0ABW8GNV4_9PROT</name>
<sequence length="469" mass="54218">MSPLTWANDFLDNTSNQWQLIDQARDRLDNSRSQPTLEEQIQAEPVMALGEDQNSTATLAQEIFVQINQQNWPRVKQLLGHYLVSPQRDPSLVAYAEANLAEAQGNLPLALEKYERVLSYLPQFTRGKMDYARALFKYGEDKEARQIFLSVLTPDLPVAVQSNINLYLDALEKRNEWKFYASLDYFKDDNINLTSDASLCLLSIGNDLCVARWSAPSALPSHGVNYTLTAEKFTPWKGRHGLMFRSLVYGSDYTQDNLYNIGILNMALGYAYRTPNHRWFLAPTFETYWQSNRRLYTAGGLIAEVRSQVTPNWQNTLTINWQDIQYVRDEEKDNDAQQYLVTLNQLYALSNKTLLFGGVDYIRRKLDYPIASFHRSGVRVGIFHTFNSWLDVTMSASRRWRKYDEYNPIFGGLRKDTEDFYSLAVGFPSLQVQGIKPSLYVQHYDTESTLPLFFSYRRTQAGIRMEKSF</sequence>
<dbReference type="Pfam" id="PF04575">
    <property type="entry name" value="SlipAM"/>
    <property type="match status" value="1"/>
</dbReference>
<evidence type="ECO:0000256" key="1">
    <source>
        <dbReference type="ARBA" id="ARBA00004571"/>
    </source>
</evidence>
<dbReference type="Proteomes" id="UP001617669">
    <property type="component" value="Unassembled WGS sequence"/>
</dbReference>
<evidence type="ECO:0000259" key="9">
    <source>
        <dbReference type="Pfam" id="PF24575"/>
    </source>
</evidence>
<dbReference type="SUPFAM" id="SSF48452">
    <property type="entry name" value="TPR-like"/>
    <property type="match status" value="1"/>
</dbReference>
<dbReference type="InterPro" id="IPR011990">
    <property type="entry name" value="TPR-like_helical_dom_sf"/>
</dbReference>
<keyword evidence="3" id="KW-0812">Transmembrane</keyword>
<feature type="domain" description="Surface lipoprotein assembly modifier C-terminal" evidence="8">
    <location>
        <begin position="177"/>
        <end position="469"/>
    </location>
</feature>
<keyword evidence="4" id="KW-0732">Signal</keyword>
<evidence type="ECO:0000256" key="5">
    <source>
        <dbReference type="ARBA" id="ARBA00023136"/>
    </source>
</evidence>
<reference evidence="10 11" key="1">
    <citation type="submission" date="2024-11" db="EMBL/GenBank/DDBJ databases">
        <authorList>
            <person name="Kaparullina E.N."/>
            <person name="Delegan Y.A."/>
            <person name="Doronina N.V."/>
        </authorList>
    </citation>
    <scope>NUCLEOTIDE SEQUENCE [LARGE SCALE GENOMIC DNA]</scope>
    <source>
        <strain evidence="10 11">7sh_L</strain>
    </source>
</reference>
<comment type="subcellular location">
    <subcellularLocation>
        <location evidence="1">Cell outer membrane</location>
        <topology evidence="1">Multi-pass membrane protein</topology>
    </subcellularLocation>
</comment>
<evidence type="ECO:0000256" key="4">
    <source>
        <dbReference type="ARBA" id="ARBA00022729"/>
    </source>
</evidence>
<dbReference type="EMBL" id="JBIWXY010000002">
    <property type="protein sequence ID" value="MFJ5446613.1"/>
    <property type="molecule type" value="Genomic_DNA"/>
</dbReference>
<dbReference type="InterPro" id="IPR057556">
    <property type="entry name" value="TPR_Slam"/>
</dbReference>
<protein>
    <submittedName>
        <fullName evidence="10">Porin family protein</fullName>
    </submittedName>
</protein>
<keyword evidence="11" id="KW-1185">Reference proteome</keyword>
<accession>A0ABW8GNV4</accession>
<evidence type="ECO:0000256" key="7">
    <source>
        <dbReference type="ARBA" id="ARBA00023609"/>
    </source>
</evidence>
<evidence type="ECO:0000256" key="2">
    <source>
        <dbReference type="ARBA" id="ARBA00022452"/>
    </source>
</evidence>
<evidence type="ECO:0000256" key="6">
    <source>
        <dbReference type="ARBA" id="ARBA00023237"/>
    </source>
</evidence>